<dbReference type="InterPro" id="IPR009875">
    <property type="entry name" value="PilZ_domain"/>
</dbReference>
<evidence type="ECO:0000259" key="4">
    <source>
        <dbReference type="Pfam" id="PF07238"/>
    </source>
</evidence>
<evidence type="ECO:0008006" key="8">
    <source>
        <dbReference type="Google" id="ProtNLM"/>
    </source>
</evidence>
<dbReference type="GO" id="GO:0035438">
    <property type="term" value="F:cyclic-di-GMP binding"/>
    <property type="evidence" value="ECO:0007669"/>
    <property type="project" value="InterPro"/>
</dbReference>
<feature type="domain" description="Type III secretion system flagellar brake protein YcgR PilZN" evidence="5">
    <location>
        <begin position="86"/>
        <end position="170"/>
    </location>
</feature>
<dbReference type="InterPro" id="IPR012349">
    <property type="entry name" value="Split_barrel_FMN-bd"/>
</dbReference>
<organism evidence="6 7">
    <name type="scientific">Ferrigenium kumadai</name>
    <dbReference type="NCBI Taxonomy" id="1682490"/>
    <lineage>
        <taxon>Bacteria</taxon>
        <taxon>Pseudomonadati</taxon>
        <taxon>Pseudomonadota</taxon>
        <taxon>Betaproteobacteria</taxon>
        <taxon>Nitrosomonadales</taxon>
        <taxon>Gallionellaceae</taxon>
        <taxon>Ferrigenium</taxon>
    </lineage>
</organism>
<evidence type="ECO:0000313" key="6">
    <source>
        <dbReference type="EMBL" id="BBI99910.1"/>
    </source>
</evidence>
<dbReference type="Pfam" id="PF07238">
    <property type="entry name" value="PilZ"/>
    <property type="match status" value="1"/>
</dbReference>
<dbReference type="Pfam" id="PF12945">
    <property type="entry name" value="PilZNR"/>
    <property type="match status" value="1"/>
</dbReference>
<evidence type="ECO:0000313" key="7">
    <source>
        <dbReference type="Proteomes" id="UP001319121"/>
    </source>
</evidence>
<sequence length="296" mass="32919">MNLQPVTVEDIPVGSPLPWRLYDRDGYIVFARGELVASREQLESLLARGLLRDMDAQAQTHEAGDWVEFRDVEPIRGFPSQGIKPQVGARVQLRLLNRNLQTYYSAHMVGYIKNRSILVTTPAIAGTPLILMDGEQVEVRMVTGNNIHAFQTSIQRLCISPVHYMHLDYPVEVRVQKLRRSPWARVSLGATVTDAQGSHEMVRIVNLSPDGAQLHAPPLLGNPGEALRLSLHADLDELKTNLNLNATIVHVHMPQAGREAEANMMEYGIAFRDVSAANALWLKGIVYRQIAEGGLV</sequence>
<dbReference type="InterPro" id="IPR009926">
    <property type="entry name" value="T3SS_YcgR_PilZN"/>
</dbReference>
<keyword evidence="2" id="KW-0547">Nucleotide-binding</keyword>
<dbReference type="EMBL" id="AP019536">
    <property type="protein sequence ID" value="BBI99910.1"/>
    <property type="molecule type" value="Genomic_DNA"/>
</dbReference>
<gene>
    <name evidence="6" type="ORF">FGKAn22_16030</name>
</gene>
<evidence type="ECO:0000256" key="3">
    <source>
        <dbReference type="ARBA" id="ARBA00023143"/>
    </source>
</evidence>
<dbReference type="KEGG" id="fku:FGKAn22_16030"/>
<feature type="domain" description="PilZ" evidence="4">
    <location>
        <begin position="178"/>
        <end position="286"/>
    </location>
</feature>
<keyword evidence="7" id="KW-1185">Reference proteome</keyword>
<keyword evidence="3" id="KW-0975">Bacterial flagellum</keyword>
<evidence type="ECO:0000256" key="2">
    <source>
        <dbReference type="ARBA" id="ARBA00022741"/>
    </source>
</evidence>
<name>A0AAN1SZE6_9PROT</name>
<dbReference type="Gene3D" id="2.40.10.220">
    <property type="entry name" value="predicted glycosyltransferase like domains"/>
    <property type="match status" value="1"/>
</dbReference>
<dbReference type="SUPFAM" id="SSF141371">
    <property type="entry name" value="PilZ domain-like"/>
    <property type="match status" value="1"/>
</dbReference>
<proteinExistence type="predicted"/>
<evidence type="ECO:0000256" key="1">
    <source>
        <dbReference type="ARBA" id="ARBA00022636"/>
    </source>
</evidence>
<dbReference type="Proteomes" id="UP001319121">
    <property type="component" value="Chromosome"/>
</dbReference>
<evidence type="ECO:0000259" key="5">
    <source>
        <dbReference type="Pfam" id="PF12945"/>
    </source>
</evidence>
<dbReference type="AlphaFoldDB" id="A0AAN1SZE6"/>
<keyword evidence="1" id="KW-0973">c-di-GMP</keyword>
<reference evidence="6 7" key="1">
    <citation type="submission" date="2019-03" db="EMBL/GenBank/DDBJ databases">
        <title>Complete genome sequence of Ferrigenium kumadai strain An22, a microaerophilic iron-oxidizing bacterium isolated from a paddy field soil.</title>
        <authorList>
            <person name="Watanabe T."/>
            <person name="Asakawa S."/>
        </authorList>
    </citation>
    <scope>NUCLEOTIDE SEQUENCE [LARGE SCALE GENOMIC DNA]</scope>
    <source>
        <strain evidence="6 7">An22</strain>
    </source>
</reference>
<protein>
    <recommendedName>
        <fullName evidence="8">Flagellar brake protein</fullName>
    </recommendedName>
</protein>
<accession>A0AAN1SZE6</accession>
<dbReference type="Gene3D" id="2.30.110.10">
    <property type="entry name" value="Electron Transport, Fmn-binding Protein, Chain A"/>
    <property type="match status" value="1"/>
</dbReference>